<evidence type="ECO:0000259" key="1">
    <source>
        <dbReference type="PROSITE" id="PS51502"/>
    </source>
</evidence>
<dbReference type="SUPFAM" id="SSF54909">
    <property type="entry name" value="Dimeric alpha+beta barrel"/>
    <property type="match status" value="1"/>
</dbReference>
<reference evidence="2" key="3">
    <citation type="submission" date="2023-01" db="EMBL/GenBank/DDBJ databases">
        <title>Human gut microbiome strain richness.</title>
        <authorList>
            <person name="Chen-Liaw A."/>
        </authorList>
    </citation>
    <scope>NUCLEOTIDE SEQUENCE</scope>
    <source>
        <strain evidence="2">D55st1_G4_D55t1_190419</strain>
    </source>
</reference>
<dbReference type="EMBL" id="JAQNCK010000036">
    <property type="protein sequence ID" value="MDC0829113.1"/>
    <property type="molecule type" value="Genomic_DNA"/>
</dbReference>
<comment type="caution">
    <text evidence="3">The sequence shown here is derived from an EMBL/GenBank/DDBJ whole genome shotgun (WGS) entry which is preliminary data.</text>
</comment>
<gene>
    <name evidence="3" type="ORF">B5F14_07815</name>
    <name evidence="2" type="ORF">POG00_10420</name>
</gene>
<dbReference type="InterPro" id="IPR011008">
    <property type="entry name" value="Dimeric_a/b-barrel"/>
</dbReference>
<dbReference type="InterPro" id="IPR013097">
    <property type="entry name" value="Dabb"/>
</dbReference>
<dbReference type="GeneID" id="79877170"/>
<dbReference type="AlphaFoldDB" id="A0A1Y3VN59"/>
<reference evidence="3" key="2">
    <citation type="journal article" date="2018" name="BMC Genomics">
        <title>Whole genome sequencing and function prediction of 133 gut anaerobes isolated from chicken caecum in pure cultures.</title>
        <authorList>
            <person name="Medvecky M."/>
            <person name="Cejkova D."/>
            <person name="Polansky O."/>
            <person name="Karasova D."/>
            <person name="Kubasova T."/>
            <person name="Cizek A."/>
            <person name="Rychlik I."/>
        </authorList>
    </citation>
    <scope>NUCLEOTIDE SEQUENCE</scope>
    <source>
        <strain evidence="3">An178</strain>
    </source>
</reference>
<feature type="domain" description="Stress-response A/B barrel" evidence="1">
    <location>
        <begin position="1"/>
        <end position="91"/>
    </location>
</feature>
<dbReference type="Proteomes" id="UP001220658">
    <property type="component" value="Unassembled WGS sequence"/>
</dbReference>
<evidence type="ECO:0000313" key="3">
    <source>
        <dbReference type="EMBL" id="OUP58658.1"/>
    </source>
</evidence>
<accession>A0A1Y3VN59</accession>
<protein>
    <submittedName>
        <fullName evidence="2">Dabb family protein</fullName>
    </submittedName>
</protein>
<keyword evidence="4" id="KW-1185">Reference proteome</keyword>
<sequence length="92" mass="10690">MKHIVFFKLNERNEQNQDALIEILNKMKGQIPFVQDMWVGKDFLNSQRSFDVVLEVTLNKEDLDTYANYPLHVACKNEFAPLVSKSVVCDVE</sequence>
<proteinExistence type="predicted"/>
<dbReference type="RefSeq" id="WP_015536426.1">
    <property type="nucleotide sequence ID" value="NZ_CALHAA010000038.1"/>
</dbReference>
<dbReference type="PROSITE" id="PS51502">
    <property type="entry name" value="S_R_A_B_BARREL"/>
    <property type="match status" value="1"/>
</dbReference>
<reference evidence="4" key="1">
    <citation type="submission" date="2017-04" db="EMBL/GenBank/DDBJ databases">
        <title>Function of individual gut microbiota members based on whole genome sequencing of pure cultures obtained from chicken caecum.</title>
        <authorList>
            <person name="Medvecky M."/>
            <person name="Cejkova D."/>
            <person name="Polansky O."/>
            <person name="Karasova D."/>
            <person name="Kubasova T."/>
            <person name="Cizek A."/>
            <person name="Rychlik I."/>
        </authorList>
    </citation>
    <scope>NUCLEOTIDE SEQUENCE [LARGE SCALE GENOMIC DNA]</scope>
    <source>
        <strain evidence="4">An178</strain>
    </source>
</reference>
<dbReference type="EMBL" id="NFKM01000016">
    <property type="protein sequence ID" value="OUP58658.1"/>
    <property type="molecule type" value="Genomic_DNA"/>
</dbReference>
<evidence type="ECO:0000313" key="2">
    <source>
        <dbReference type="EMBL" id="MDC0829113.1"/>
    </source>
</evidence>
<evidence type="ECO:0000313" key="4">
    <source>
        <dbReference type="Proteomes" id="UP000195447"/>
    </source>
</evidence>
<dbReference type="SMART" id="SM00886">
    <property type="entry name" value="Dabb"/>
    <property type="match status" value="1"/>
</dbReference>
<name>A0A1Y3VN59_9FIRM</name>
<dbReference type="Gene3D" id="3.30.70.100">
    <property type="match status" value="1"/>
</dbReference>
<organism evidence="3 4">
    <name type="scientific">Faecalitalea cylindroides</name>
    <dbReference type="NCBI Taxonomy" id="39483"/>
    <lineage>
        <taxon>Bacteria</taxon>
        <taxon>Bacillati</taxon>
        <taxon>Bacillota</taxon>
        <taxon>Erysipelotrichia</taxon>
        <taxon>Erysipelotrichales</taxon>
        <taxon>Erysipelotrichaceae</taxon>
        <taxon>Faecalitalea</taxon>
    </lineage>
</organism>
<dbReference type="Proteomes" id="UP000195447">
    <property type="component" value="Unassembled WGS sequence"/>
</dbReference>
<dbReference type="Pfam" id="PF07876">
    <property type="entry name" value="Dabb"/>
    <property type="match status" value="1"/>
</dbReference>